<evidence type="ECO:0000313" key="2">
    <source>
        <dbReference type="Proteomes" id="UP001233999"/>
    </source>
</evidence>
<name>A0AAD8A454_DIPPU</name>
<proteinExistence type="predicted"/>
<dbReference type="EMBL" id="JASPKZ010003886">
    <property type="protein sequence ID" value="KAJ9591113.1"/>
    <property type="molecule type" value="Genomic_DNA"/>
</dbReference>
<reference evidence="1" key="1">
    <citation type="journal article" date="2023" name="IScience">
        <title>Live-bearing cockroach genome reveals convergent evolutionary mechanisms linked to viviparity in insects and beyond.</title>
        <authorList>
            <person name="Fouks B."/>
            <person name="Harrison M.C."/>
            <person name="Mikhailova A.A."/>
            <person name="Marchal E."/>
            <person name="English S."/>
            <person name="Carruthers M."/>
            <person name="Jennings E.C."/>
            <person name="Chiamaka E.L."/>
            <person name="Frigard R.A."/>
            <person name="Pippel M."/>
            <person name="Attardo G.M."/>
            <person name="Benoit J.B."/>
            <person name="Bornberg-Bauer E."/>
            <person name="Tobe S.S."/>
        </authorList>
    </citation>
    <scope>NUCLEOTIDE SEQUENCE</scope>
    <source>
        <strain evidence="1">Stay&amp;Tobe</strain>
    </source>
</reference>
<feature type="non-terminal residue" evidence="1">
    <location>
        <position position="1"/>
    </location>
</feature>
<gene>
    <name evidence="1" type="ORF">L9F63_002334</name>
</gene>
<accession>A0AAD8A454</accession>
<dbReference type="Proteomes" id="UP001233999">
    <property type="component" value="Unassembled WGS sequence"/>
</dbReference>
<protein>
    <submittedName>
        <fullName evidence="1">Uncharacterized protein</fullName>
    </submittedName>
</protein>
<organism evidence="1 2">
    <name type="scientific">Diploptera punctata</name>
    <name type="common">Pacific beetle cockroach</name>
    <dbReference type="NCBI Taxonomy" id="6984"/>
    <lineage>
        <taxon>Eukaryota</taxon>
        <taxon>Metazoa</taxon>
        <taxon>Ecdysozoa</taxon>
        <taxon>Arthropoda</taxon>
        <taxon>Hexapoda</taxon>
        <taxon>Insecta</taxon>
        <taxon>Pterygota</taxon>
        <taxon>Neoptera</taxon>
        <taxon>Polyneoptera</taxon>
        <taxon>Dictyoptera</taxon>
        <taxon>Blattodea</taxon>
        <taxon>Blaberoidea</taxon>
        <taxon>Blaberidae</taxon>
        <taxon>Diplopterinae</taxon>
        <taxon>Diploptera</taxon>
    </lineage>
</organism>
<feature type="non-terminal residue" evidence="1">
    <location>
        <position position="82"/>
    </location>
</feature>
<comment type="caution">
    <text evidence="1">The sequence shown here is derived from an EMBL/GenBank/DDBJ whole genome shotgun (WGS) entry which is preliminary data.</text>
</comment>
<evidence type="ECO:0000313" key="1">
    <source>
        <dbReference type="EMBL" id="KAJ9591113.1"/>
    </source>
</evidence>
<keyword evidence="2" id="KW-1185">Reference proteome</keyword>
<dbReference type="AlphaFoldDB" id="A0AAD8A454"/>
<sequence length="82" mass="9791">LCGNIIFNISLHSRLDIILGIILLKHISEMVKFNRRMNWFAERNILIPLVVLCDMTNIQIARELLMLFKFKVYVYELELQVR</sequence>
<reference evidence="1" key="2">
    <citation type="submission" date="2023-05" db="EMBL/GenBank/DDBJ databases">
        <authorList>
            <person name="Fouks B."/>
        </authorList>
    </citation>
    <scope>NUCLEOTIDE SEQUENCE</scope>
    <source>
        <strain evidence="1">Stay&amp;Tobe</strain>
        <tissue evidence="1">Testes</tissue>
    </source>
</reference>